<keyword evidence="4 6" id="KW-0132">Cell division</keyword>
<comment type="similarity">
    <text evidence="1 4 6">Belongs to the FtsZ family.</text>
</comment>
<gene>
    <name evidence="4" type="primary">ftsZ</name>
    <name evidence="10" type="ORF">A2703_03255</name>
</gene>
<comment type="caution">
    <text evidence="10">The sequence shown here is derived from an EMBL/GenBank/DDBJ whole genome shotgun (WGS) entry which is preliminary data.</text>
</comment>
<dbReference type="GO" id="GO:0043093">
    <property type="term" value="P:FtsZ-dependent cytokinesis"/>
    <property type="evidence" value="ECO:0007669"/>
    <property type="project" value="UniProtKB-UniRule"/>
</dbReference>
<dbReference type="PANTHER" id="PTHR30314">
    <property type="entry name" value="CELL DIVISION PROTEIN FTSZ-RELATED"/>
    <property type="match status" value="1"/>
</dbReference>
<dbReference type="InterPro" id="IPR037103">
    <property type="entry name" value="Tubulin/FtsZ-like_C"/>
</dbReference>
<dbReference type="STRING" id="1817722.A2703_03255"/>
<feature type="compositionally biased region" description="Acidic residues" evidence="7">
    <location>
        <begin position="343"/>
        <end position="355"/>
    </location>
</feature>
<evidence type="ECO:0000256" key="1">
    <source>
        <dbReference type="ARBA" id="ARBA00009690"/>
    </source>
</evidence>
<dbReference type="SMART" id="SM00865">
    <property type="entry name" value="Tubulin_C"/>
    <property type="match status" value="1"/>
</dbReference>
<dbReference type="InterPro" id="IPR036525">
    <property type="entry name" value="Tubulin/FtsZ_GTPase_sf"/>
</dbReference>
<dbReference type="GO" id="GO:0032153">
    <property type="term" value="C:cell division site"/>
    <property type="evidence" value="ECO:0007669"/>
    <property type="project" value="UniProtKB-UniRule"/>
</dbReference>
<dbReference type="InterPro" id="IPR000158">
    <property type="entry name" value="Cell_div_FtsZ"/>
</dbReference>
<keyword evidence="3 4" id="KW-0342">GTP-binding</keyword>
<dbReference type="InterPro" id="IPR003008">
    <property type="entry name" value="Tubulin_FtsZ_GTPase"/>
</dbReference>
<dbReference type="SUPFAM" id="SSF55307">
    <property type="entry name" value="Tubulin C-terminal domain-like"/>
    <property type="match status" value="1"/>
</dbReference>
<feature type="binding site" evidence="4">
    <location>
        <begin position="109"/>
        <end position="111"/>
    </location>
    <ligand>
        <name>GTP</name>
        <dbReference type="ChEBI" id="CHEBI:37565"/>
    </ligand>
</feature>
<evidence type="ECO:0000256" key="7">
    <source>
        <dbReference type="SAM" id="MobiDB-lite"/>
    </source>
</evidence>
<dbReference type="FunFam" id="3.40.50.1440:FF:000001">
    <property type="entry name" value="Cell division protein FtsZ"/>
    <property type="match status" value="1"/>
</dbReference>
<dbReference type="GO" id="GO:0003924">
    <property type="term" value="F:GTPase activity"/>
    <property type="evidence" value="ECO:0007669"/>
    <property type="project" value="UniProtKB-UniRule"/>
</dbReference>
<keyword evidence="4 6" id="KW-0717">Septation</keyword>
<feature type="binding site" evidence="4">
    <location>
        <position position="140"/>
    </location>
    <ligand>
        <name>GTP</name>
        <dbReference type="ChEBI" id="CHEBI:37565"/>
    </ligand>
</feature>
<comment type="subcellular location">
    <subcellularLocation>
        <location evidence="4">Cytoplasm</location>
    </subcellularLocation>
    <text evidence="4">Assembles at midcell at the inner surface of the cytoplasmic membrane.</text>
</comment>
<dbReference type="EMBL" id="MFAG01000023">
    <property type="protein sequence ID" value="OGD71779.1"/>
    <property type="molecule type" value="Genomic_DNA"/>
</dbReference>
<sequence>MALVKPDINSFAKIKVLGVGGGGNNALNSMISENKIQGVEFIAVNTDLQALLANNADIKLQIGERATKGLGSGGNPEMGATAAEESRDKLRDLLAGTNMVFITAGEGGGTGTGAAPIIASVAKEVGALTVAVVTKPFLFEGTRRMVQAEEGIEKLKKEVDTLIVIPNQRILDVVKKEDTLLNAFKMADAILSQGVQSISDLITIPGLINVDFADVKAIMSNAGSALMGIGSASGEKRAVIAAKEAVSSPLLETSIDGARGILFIISGGPTLTLNEVNDAANIISSAADPDANIKFGATIREDLGENIKISVIATGFDENRRRMQGFVSRGNPSFYTRPQPETVGDEIVDGPEDQEPAPAFETTEETPTPSLRDKMNIKHREVTIEDDLDIPTFLRKR</sequence>
<feature type="region of interest" description="Disordered" evidence="7">
    <location>
        <begin position="327"/>
        <end position="376"/>
    </location>
</feature>
<dbReference type="Gene3D" id="3.40.50.1440">
    <property type="entry name" value="Tubulin/FtsZ, GTPase domain"/>
    <property type="match status" value="1"/>
</dbReference>
<dbReference type="GO" id="GO:0000917">
    <property type="term" value="P:division septum assembly"/>
    <property type="evidence" value="ECO:0007669"/>
    <property type="project" value="UniProtKB-KW"/>
</dbReference>
<dbReference type="Gene3D" id="3.30.1330.20">
    <property type="entry name" value="Tubulin/FtsZ, C-terminal domain"/>
    <property type="match status" value="1"/>
</dbReference>
<feature type="compositionally biased region" description="Low complexity" evidence="7">
    <location>
        <begin position="356"/>
        <end position="369"/>
    </location>
</feature>
<evidence type="ECO:0000256" key="3">
    <source>
        <dbReference type="ARBA" id="ARBA00023134"/>
    </source>
</evidence>
<proteinExistence type="inferred from homology"/>
<dbReference type="InterPro" id="IPR018316">
    <property type="entry name" value="Tubulin/FtsZ_2-layer-sand-dom"/>
</dbReference>
<dbReference type="PROSITE" id="PS01134">
    <property type="entry name" value="FTSZ_1"/>
    <property type="match status" value="1"/>
</dbReference>
<feature type="binding site" evidence="4">
    <location>
        <position position="188"/>
    </location>
    <ligand>
        <name>GTP</name>
        <dbReference type="ChEBI" id="CHEBI:37565"/>
    </ligand>
</feature>
<protein>
    <recommendedName>
        <fullName evidence="4 5">Cell division protein FtsZ</fullName>
    </recommendedName>
</protein>
<name>A0A1F5EWL5_9BACT</name>
<feature type="binding site" evidence="4">
    <location>
        <begin position="21"/>
        <end position="25"/>
    </location>
    <ligand>
        <name>GTP</name>
        <dbReference type="ChEBI" id="CHEBI:37565"/>
    </ligand>
</feature>
<evidence type="ECO:0000313" key="10">
    <source>
        <dbReference type="EMBL" id="OGD71779.1"/>
    </source>
</evidence>
<dbReference type="PANTHER" id="PTHR30314:SF3">
    <property type="entry name" value="MITOCHONDRIAL DIVISION PROTEIN FSZA"/>
    <property type="match status" value="1"/>
</dbReference>
<evidence type="ECO:0000259" key="9">
    <source>
        <dbReference type="SMART" id="SM00865"/>
    </source>
</evidence>
<organism evidence="10 11">
    <name type="scientific">Candidatus Collierbacteria bacterium RIFCSPHIGHO2_01_FULL_50_25</name>
    <dbReference type="NCBI Taxonomy" id="1817722"/>
    <lineage>
        <taxon>Bacteria</taxon>
        <taxon>Candidatus Collieribacteriota</taxon>
    </lineage>
</organism>
<dbReference type="NCBIfam" id="TIGR00065">
    <property type="entry name" value="ftsZ"/>
    <property type="match status" value="1"/>
</dbReference>
<keyword evidence="4 6" id="KW-0131">Cell cycle</keyword>
<dbReference type="PROSITE" id="PS01135">
    <property type="entry name" value="FTSZ_2"/>
    <property type="match status" value="1"/>
</dbReference>
<dbReference type="SUPFAM" id="SSF52490">
    <property type="entry name" value="Tubulin nucleotide-binding domain-like"/>
    <property type="match status" value="1"/>
</dbReference>
<dbReference type="Proteomes" id="UP000177979">
    <property type="component" value="Unassembled WGS sequence"/>
</dbReference>
<comment type="function">
    <text evidence="4 6">Essential cell division protein that forms a contractile ring structure (Z ring) at the future cell division site. The regulation of the ring assembly controls the timing and the location of cell division. One of the functions of the FtsZ ring is to recruit other cell division proteins to the septum to produce a new cell wall between the dividing cells. Binds GTP and shows GTPase activity.</text>
</comment>
<dbReference type="CDD" id="cd02201">
    <property type="entry name" value="FtsZ_type1"/>
    <property type="match status" value="1"/>
</dbReference>
<evidence type="ECO:0000256" key="5">
    <source>
        <dbReference type="NCBIfam" id="TIGR00065"/>
    </source>
</evidence>
<dbReference type="InterPro" id="IPR008280">
    <property type="entry name" value="Tub_FtsZ_C"/>
</dbReference>
<dbReference type="HAMAP" id="MF_00909">
    <property type="entry name" value="FtsZ"/>
    <property type="match status" value="1"/>
</dbReference>
<evidence type="ECO:0000256" key="4">
    <source>
        <dbReference type="HAMAP-Rule" id="MF_00909"/>
    </source>
</evidence>
<dbReference type="AlphaFoldDB" id="A0A1F5EWL5"/>
<evidence type="ECO:0000259" key="8">
    <source>
        <dbReference type="SMART" id="SM00864"/>
    </source>
</evidence>
<reference evidence="10 11" key="1">
    <citation type="journal article" date="2016" name="Nat. Commun.">
        <title>Thousands of microbial genomes shed light on interconnected biogeochemical processes in an aquifer system.</title>
        <authorList>
            <person name="Anantharaman K."/>
            <person name="Brown C.T."/>
            <person name="Hug L.A."/>
            <person name="Sharon I."/>
            <person name="Castelle C.J."/>
            <person name="Probst A.J."/>
            <person name="Thomas B.C."/>
            <person name="Singh A."/>
            <person name="Wilkins M.J."/>
            <person name="Karaoz U."/>
            <person name="Brodie E.L."/>
            <person name="Williams K.H."/>
            <person name="Hubbard S.S."/>
            <person name="Banfield J.F."/>
        </authorList>
    </citation>
    <scope>NUCLEOTIDE SEQUENCE [LARGE SCALE GENOMIC DNA]</scope>
</reference>
<dbReference type="Pfam" id="PF12327">
    <property type="entry name" value="FtsZ_C"/>
    <property type="match status" value="1"/>
</dbReference>
<dbReference type="GO" id="GO:0005737">
    <property type="term" value="C:cytoplasm"/>
    <property type="evidence" value="ECO:0007669"/>
    <property type="project" value="UniProtKB-SubCell"/>
</dbReference>
<comment type="subunit">
    <text evidence="4">Homodimer. Polymerizes to form a dynamic ring structure in a strictly GTP-dependent manner. Interacts directly with several other division proteins.</text>
</comment>
<dbReference type="InterPro" id="IPR045061">
    <property type="entry name" value="FtsZ/CetZ"/>
</dbReference>
<feature type="domain" description="Tubulin/FtsZ GTPase" evidence="8">
    <location>
        <begin position="13"/>
        <end position="206"/>
    </location>
</feature>
<evidence type="ECO:0000256" key="6">
    <source>
        <dbReference type="RuleBase" id="RU000631"/>
    </source>
</evidence>
<accession>A0A1F5EWL5</accession>
<dbReference type="GO" id="GO:0005525">
    <property type="term" value="F:GTP binding"/>
    <property type="evidence" value="ECO:0007669"/>
    <property type="project" value="UniProtKB-UniRule"/>
</dbReference>
<evidence type="ECO:0000256" key="2">
    <source>
        <dbReference type="ARBA" id="ARBA00022741"/>
    </source>
</evidence>
<keyword evidence="2 4" id="KW-0547">Nucleotide-binding</keyword>
<dbReference type="InterPro" id="IPR024757">
    <property type="entry name" value="FtsZ_C"/>
</dbReference>
<feature type="domain" description="Tubulin/FtsZ 2-layer sandwich" evidence="9">
    <location>
        <begin position="208"/>
        <end position="325"/>
    </location>
</feature>
<evidence type="ECO:0000313" key="11">
    <source>
        <dbReference type="Proteomes" id="UP000177979"/>
    </source>
</evidence>
<dbReference type="Pfam" id="PF00091">
    <property type="entry name" value="Tubulin"/>
    <property type="match status" value="1"/>
</dbReference>
<dbReference type="InterPro" id="IPR020805">
    <property type="entry name" value="Cell_div_FtsZ_CS"/>
</dbReference>
<dbReference type="PRINTS" id="PR00423">
    <property type="entry name" value="CELLDVISFTSZ"/>
</dbReference>
<keyword evidence="4" id="KW-0963">Cytoplasm</keyword>
<dbReference type="GO" id="GO:0051258">
    <property type="term" value="P:protein polymerization"/>
    <property type="evidence" value="ECO:0007669"/>
    <property type="project" value="UniProtKB-UniRule"/>
</dbReference>
<feature type="binding site" evidence="4">
    <location>
        <position position="144"/>
    </location>
    <ligand>
        <name>GTP</name>
        <dbReference type="ChEBI" id="CHEBI:37565"/>
    </ligand>
</feature>
<dbReference type="SMART" id="SM00864">
    <property type="entry name" value="Tubulin"/>
    <property type="match status" value="1"/>
</dbReference>